<organism evidence="2 3">
    <name type="scientific">Paenibacillus xanthanilyticus</name>
    <dbReference type="NCBI Taxonomy" id="1783531"/>
    <lineage>
        <taxon>Bacteria</taxon>
        <taxon>Bacillati</taxon>
        <taxon>Bacillota</taxon>
        <taxon>Bacilli</taxon>
        <taxon>Bacillales</taxon>
        <taxon>Paenibacillaceae</taxon>
        <taxon>Paenibacillus</taxon>
    </lineage>
</organism>
<comment type="caution">
    <text evidence="2">The sequence shown here is derived from an EMBL/GenBank/DDBJ whole genome shotgun (WGS) entry which is preliminary data.</text>
</comment>
<feature type="domain" description="AraC effector-binding" evidence="1">
    <location>
        <begin position="11"/>
        <end position="147"/>
    </location>
</feature>
<dbReference type="Proteomes" id="UP001595715">
    <property type="component" value="Unassembled WGS sequence"/>
</dbReference>
<dbReference type="InterPro" id="IPR029441">
    <property type="entry name" value="Cass2"/>
</dbReference>
<keyword evidence="3" id="KW-1185">Reference proteome</keyword>
<evidence type="ECO:0000259" key="1">
    <source>
        <dbReference type="SMART" id="SM00871"/>
    </source>
</evidence>
<dbReference type="SUPFAM" id="SSF55136">
    <property type="entry name" value="Probable bacterial effector-binding domain"/>
    <property type="match status" value="2"/>
</dbReference>
<proteinExistence type="predicted"/>
<dbReference type="EMBL" id="JBHSAM010000007">
    <property type="protein sequence ID" value="MFC4098632.1"/>
    <property type="molecule type" value="Genomic_DNA"/>
</dbReference>
<dbReference type="Gene3D" id="3.20.80.10">
    <property type="entry name" value="Regulatory factor, effector binding domain"/>
    <property type="match status" value="2"/>
</dbReference>
<sequence>MVVRDTMDVRMQARGVMTEEIQLVGFRGIQPHETEQVLFGQLKERGGEIPHTLGTQTYLVTLSDGLIAARRVSAFGELPPGMVPFTLHSAEHLVFRFEERQIPAFWQHFKDEARREAYNLDFEQPRFEVFTDDLQPRGMTEIYVPVRKREVRVVARGEMLLAGIRIPAAYRDGAAFLDWVQGEGAARLERITGRIGADGWIRLFTPAGASGTEEEGWLCAQVEREGDAPEAEAVHAIPAQSYAVTEHRGPAAAADFTYALLREWVAAHEYERLGRIQQLEMYETIDFEGGLVRACVYEPITA</sequence>
<gene>
    <name evidence="2" type="ORF">ACFOZ8_03060</name>
</gene>
<feature type="domain" description="AraC effector-binding" evidence="1">
    <location>
        <begin position="149"/>
        <end position="301"/>
    </location>
</feature>
<protein>
    <submittedName>
        <fullName evidence="2">GyrI-like domain-containing protein</fullName>
    </submittedName>
</protein>
<dbReference type="InterPro" id="IPR011256">
    <property type="entry name" value="Reg_factor_effector_dom_sf"/>
</dbReference>
<accession>A0ABV8K076</accession>
<evidence type="ECO:0000313" key="2">
    <source>
        <dbReference type="EMBL" id="MFC4098632.1"/>
    </source>
</evidence>
<evidence type="ECO:0000313" key="3">
    <source>
        <dbReference type="Proteomes" id="UP001595715"/>
    </source>
</evidence>
<dbReference type="Pfam" id="PF14526">
    <property type="entry name" value="Cass2"/>
    <property type="match status" value="1"/>
</dbReference>
<dbReference type="RefSeq" id="WP_377717285.1">
    <property type="nucleotide sequence ID" value="NZ_JBHSAM010000007.1"/>
</dbReference>
<dbReference type="SMART" id="SM00871">
    <property type="entry name" value="AraC_E_bind"/>
    <property type="match status" value="2"/>
</dbReference>
<dbReference type="InterPro" id="IPR010499">
    <property type="entry name" value="AraC_E-bd"/>
</dbReference>
<reference evidence="3" key="1">
    <citation type="journal article" date="2019" name="Int. J. Syst. Evol. Microbiol.">
        <title>The Global Catalogue of Microorganisms (GCM) 10K type strain sequencing project: providing services to taxonomists for standard genome sequencing and annotation.</title>
        <authorList>
            <consortium name="The Broad Institute Genomics Platform"/>
            <consortium name="The Broad Institute Genome Sequencing Center for Infectious Disease"/>
            <person name="Wu L."/>
            <person name="Ma J."/>
        </authorList>
    </citation>
    <scope>NUCLEOTIDE SEQUENCE [LARGE SCALE GENOMIC DNA]</scope>
    <source>
        <strain evidence="3">IBRC-M 10987</strain>
    </source>
</reference>
<name>A0ABV8K076_9BACL</name>